<dbReference type="GO" id="GO:0008484">
    <property type="term" value="F:sulfuric ester hydrolase activity"/>
    <property type="evidence" value="ECO:0007669"/>
    <property type="project" value="InterPro"/>
</dbReference>
<evidence type="ECO:0000256" key="2">
    <source>
        <dbReference type="ARBA" id="ARBA00022837"/>
    </source>
</evidence>
<dbReference type="InterPro" id="IPR000917">
    <property type="entry name" value="Sulfatase_N"/>
</dbReference>
<evidence type="ECO:0000256" key="3">
    <source>
        <dbReference type="ARBA" id="ARBA00023180"/>
    </source>
</evidence>
<proteinExistence type="predicted"/>
<name>A0A7S2RZ63_9STRA</name>
<evidence type="ECO:0000256" key="1">
    <source>
        <dbReference type="ARBA" id="ARBA00022723"/>
    </source>
</evidence>
<dbReference type="PANTHER" id="PTHR10342:SF274">
    <property type="entry name" value="ARYLSULFATASE B"/>
    <property type="match status" value="1"/>
</dbReference>
<reference evidence="6" key="1">
    <citation type="submission" date="2021-01" db="EMBL/GenBank/DDBJ databases">
        <authorList>
            <person name="Corre E."/>
            <person name="Pelletier E."/>
            <person name="Niang G."/>
            <person name="Scheremetjew M."/>
            <person name="Finn R."/>
            <person name="Kale V."/>
            <person name="Holt S."/>
            <person name="Cochrane G."/>
            <person name="Meng A."/>
            <person name="Brown T."/>
            <person name="Cohen L."/>
        </authorList>
    </citation>
    <scope>NUCLEOTIDE SEQUENCE</scope>
    <source>
        <strain evidence="6">NY070348D</strain>
    </source>
</reference>
<gene>
    <name evidence="6" type="ORF">QSP1433_LOCUS8584</name>
</gene>
<dbReference type="Gene3D" id="3.40.720.10">
    <property type="entry name" value="Alkaline Phosphatase, subunit A"/>
    <property type="match status" value="1"/>
</dbReference>
<evidence type="ECO:0000256" key="4">
    <source>
        <dbReference type="SAM" id="Phobius"/>
    </source>
</evidence>
<keyword evidence="1" id="KW-0479">Metal-binding</keyword>
<protein>
    <recommendedName>
        <fullName evidence="5">Sulfatase N-terminal domain-containing protein</fullName>
    </recommendedName>
</protein>
<dbReference type="InterPro" id="IPR047115">
    <property type="entry name" value="ARSB"/>
</dbReference>
<dbReference type="PANTHER" id="PTHR10342">
    <property type="entry name" value="ARYLSULFATASE"/>
    <property type="match status" value="1"/>
</dbReference>
<feature type="domain" description="Sulfatase N-terminal" evidence="5">
    <location>
        <begin position="54"/>
        <end position="394"/>
    </location>
</feature>
<keyword evidence="4" id="KW-1133">Transmembrane helix</keyword>
<keyword evidence="2" id="KW-0106">Calcium</keyword>
<keyword evidence="4" id="KW-0472">Membrane</keyword>
<organism evidence="6">
    <name type="scientific">Mucochytrium quahogii</name>
    <dbReference type="NCBI Taxonomy" id="96639"/>
    <lineage>
        <taxon>Eukaryota</taxon>
        <taxon>Sar</taxon>
        <taxon>Stramenopiles</taxon>
        <taxon>Bigyra</taxon>
        <taxon>Labyrinthulomycetes</taxon>
        <taxon>Thraustochytrida</taxon>
        <taxon>Thraustochytriidae</taxon>
        <taxon>Mucochytrium</taxon>
    </lineage>
</organism>
<dbReference type="SUPFAM" id="SSF53649">
    <property type="entry name" value="Alkaline phosphatase-like"/>
    <property type="match status" value="1"/>
</dbReference>
<dbReference type="CDD" id="cd16029">
    <property type="entry name" value="4-S"/>
    <property type="match status" value="1"/>
</dbReference>
<feature type="transmembrane region" description="Helical" evidence="4">
    <location>
        <begin position="16"/>
        <end position="40"/>
    </location>
</feature>
<sequence>MVLREQKELIGILTRWFIWWSKGLFMGFLWVLFVLGLIAACTQDSDSGNFLEKPHIVLITLDDLGWADSSIYSGDGYNEVPKGIDGGIDTPNLNALASSGVKLANLYSQTVCSPSRTALLTGKFPFRVGMQQLFTLTPGSKAHLPTKVSTIAEKLKDKGYHTHMLGKWHQGYARKAYFPTNRGFDTFWGYMQGTNDYFGKHLTFYGKYGYDFWNGTEVDPGGKGTYALLQYMGEYERILQRYDREYPTQLEKRENPLFLYFAHQTIHTPLEARESAKSRCANVKDSSRRLYCEMMVEFDDAMNKTVMLLKENNLWDDTLLVLHSDNGGMIKAGPAFLSSAGSNYPFRGSKTTLFEGGLRVPGFVNGGKNVIPEKSRGSTYVGLMHLVDLAAIIMAVGEVNVTDDDKIDGINLLPDILYNDSRERRHEIPLNIINGGTDYTAIRFHDMKLIVGNPQLEGFDCDGWTWPNMERKVAPSDSGPIYLFNITNDPHERINLAHINPGRYKAIIEEGKNRIKKFMASGYVKPQDNTLQPNGLPREYDNVNDVWYPFLD</sequence>
<dbReference type="GO" id="GO:0046872">
    <property type="term" value="F:metal ion binding"/>
    <property type="evidence" value="ECO:0007669"/>
    <property type="project" value="UniProtKB-KW"/>
</dbReference>
<keyword evidence="3" id="KW-0325">Glycoprotein</keyword>
<dbReference type="Pfam" id="PF00884">
    <property type="entry name" value="Sulfatase"/>
    <property type="match status" value="1"/>
</dbReference>
<accession>A0A7S2RZ63</accession>
<dbReference type="AlphaFoldDB" id="A0A7S2RZ63"/>
<dbReference type="EMBL" id="HBHK01013661">
    <property type="protein sequence ID" value="CAD9684840.1"/>
    <property type="molecule type" value="Transcribed_RNA"/>
</dbReference>
<evidence type="ECO:0000313" key="6">
    <source>
        <dbReference type="EMBL" id="CAD9684840.1"/>
    </source>
</evidence>
<evidence type="ECO:0000259" key="5">
    <source>
        <dbReference type="Pfam" id="PF00884"/>
    </source>
</evidence>
<keyword evidence="4" id="KW-0812">Transmembrane</keyword>
<dbReference type="Gene3D" id="3.30.1120.10">
    <property type="match status" value="1"/>
</dbReference>
<dbReference type="InterPro" id="IPR017850">
    <property type="entry name" value="Alkaline_phosphatase_core_sf"/>
</dbReference>